<dbReference type="GO" id="GO:0070401">
    <property type="term" value="F:NADP+ binding"/>
    <property type="evidence" value="ECO:0007669"/>
    <property type="project" value="UniProtKB-ARBA"/>
</dbReference>
<dbReference type="SUPFAM" id="SSF53597">
    <property type="entry name" value="Dihydrofolate reductase-like"/>
    <property type="match status" value="1"/>
</dbReference>
<dbReference type="OrthoDB" id="9804315at2"/>
<dbReference type="GO" id="GO:0004146">
    <property type="term" value="F:dihydrofolate reductase activity"/>
    <property type="evidence" value="ECO:0007669"/>
    <property type="project" value="UniProtKB-EC"/>
</dbReference>
<comment type="function">
    <text evidence="7 8">Key enzyme in folate metabolism. Catalyzes an essential reaction for de novo glycine and purine synthesis, and for DNA precursor synthesis.</text>
</comment>
<dbReference type="EC" id="1.5.1.3" evidence="3 8"/>
<dbReference type="CDD" id="cd00209">
    <property type="entry name" value="DHFR"/>
    <property type="match status" value="1"/>
</dbReference>
<dbReference type="GO" id="GO:0006730">
    <property type="term" value="P:one-carbon metabolic process"/>
    <property type="evidence" value="ECO:0007669"/>
    <property type="project" value="UniProtKB-KW"/>
</dbReference>
<keyword evidence="4 8" id="KW-0554">One-carbon metabolism</keyword>
<evidence type="ECO:0000256" key="4">
    <source>
        <dbReference type="ARBA" id="ARBA00022563"/>
    </source>
</evidence>
<evidence type="ECO:0000256" key="1">
    <source>
        <dbReference type="ARBA" id="ARBA00004903"/>
    </source>
</evidence>
<dbReference type="Gene3D" id="3.40.430.10">
    <property type="entry name" value="Dihydrofolate Reductase, subunit A"/>
    <property type="match status" value="1"/>
</dbReference>
<keyword evidence="5 8" id="KW-0521">NADP</keyword>
<evidence type="ECO:0000256" key="2">
    <source>
        <dbReference type="ARBA" id="ARBA00009539"/>
    </source>
</evidence>
<dbReference type="GO" id="GO:0046452">
    <property type="term" value="P:dihydrofolate metabolic process"/>
    <property type="evidence" value="ECO:0007669"/>
    <property type="project" value="TreeGrafter"/>
</dbReference>
<dbReference type="AlphaFoldDB" id="A0A4R1LZ20"/>
<dbReference type="EMBL" id="SMGO01000001">
    <property type="protein sequence ID" value="TCK84826.1"/>
    <property type="molecule type" value="Genomic_DNA"/>
</dbReference>
<name>A0A4R1LZ20_9SPHI</name>
<feature type="domain" description="DHFR" evidence="9">
    <location>
        <begin position="1"/>
        <end position="159"/>
    </location>
</feature>
<evidence type="ECO:0000259" key="9">
    <source>
        <dbReference type="PROSITE" id="PS51330"/>
    </source>
</evidence>
<dbReference type="PRINTS" id="PR00070">
    <property type="entry name" value="DHFR"/>
</dbReference>
<dbReference type="GO" id="GO:0005829">
    <property type="term" value="C:cytosol"/>
    <property type="evidence" value="ECO:0007669"/>
    <property type="project" value="TreeGrafter"/>
</dbReference>
<dbReference type="InterPro" id="IPR024072">
    <property type="entry name" value="DHFR-like_dom_sf"/>
</dbReference>
<evidence type="ECO:0000256" key="6">
    <source>
        <dbReference type="ARBA" id="ARBA00023002"/>
    </source>
</evidence>
<dbReference type="InterPro" id="IPR012259">
    <property type="entry name" value="DHFR"/>
</dbReference>
<dbReference type="InterPro" id="IPR001796">
    <property type="entry name" value="DHFR_dom"/>
</dbReference>
<dbReference type="Pfam" id="PF00186">
    <property type="entry name" value="DHFR_1"/>
    <property type="match status" value="1"/>
</dbReference>
<dbReference type="PROSITE" id="PS51330">
    <property type="entry name" value="DHFR_2"/>
    <property type="match status" value="1"/>
</dbReference>
<organism evidence="10 11">
    <name type="scientific">Albibacterium bauzanense</name>
    <dbReference type="NCBI Taxonomy" id="653929"/>
    <lineage>
        <taxon>Bacteria</taxon>
        <taxon>Pseudomonadati</taxon>
        <taxon>Bacteroidota</taxon>
        <taxon>Sphingobacteriia</taxon>
        <taxon>Sphingobacteriales</taxon>
        <taxon>Sphingobacteriaceae</taxon>
        <taxon>Albibacterium</taxon>
    </lineage>
</organism>
<keyword evidence="6 8" id="KW-0560">Oxidoreductase</keyword>
<evidence type="ECO:0000256" key="5">
    <source>
        <dbReference type="ARBA" id="ARBA00022857"/>
    </source>
</evidence>
<dbReference type="RefSeq" id="WP_132220503.1">
    <property type="nucleotide sequence ID" value="NZ_SMGO01000001.1"/>
</dbReference>
<dbReference type="FunFam" id="3.40.430.10:FF:000001">
    <property type="entry name" value="Dihydrofolate reductase"/>
    <property type="match status" value="1"/>
</dbReference>
<dbReference type="Proteomes" id="UP000294616">
    <property type="component" value="Unassembled WGS sequence"/>
</dbReference>
<evidence type="ECO:0000313" key="10">
    <source>
        <dbReference type="EMBL" id="TCK84826.1"/>
    </source>
</evidence>
<reference evidence="10 11" key="1">
    <citation type="submission" date="2019-03" db="EMBL/GenBank/DDBJ databases">
        <title>Genomic Encyclopedia of Archaeal and Bacterial Type Strains, Phase II (KMG-II): from individual species to whole genera.</title>
        <authorList>
            <person name="Goeker M."/>
        </authorList>
    </citation>
    <scope>NUCLEOTIDE SEQUENCE [LARGE SCALE GENOMIC DNA]</scope>
    <source>
        <strain evidence="10 11">DSM 22554</strain>
    </source>
</reference>
<comment type="caution">
    <text evidence="10">The sequence shown here is derived from an EMBL/GenBank/DDBJ whole genome shotgun (WGS) entry which is preliminary data.</text>
</comment>
<proteinExistence type="inferred from homology"/>
<accession>A0A4R1LZ20</accession>
<dbReference type="PANTHER" id="PTHR48069">
    <property type="entry name" value="DIHYDROFOLATE REDUCTASE"/>
    <property type="match status" value="1"/>
</dbReference>
<evidence type="ECO:0000256" key="8">
    <source>
        <dbReference type="PIRNR" id="PIRNR000194"/>
    </source>
</evidence>
<sequence length="165" mass="18992">MISIIVAAAQNNAIGNNNKLLWHMPADLKFFKETTSGHTVIMGRKTFESVGKPLPNRRNIIITRKPDYQVEGAEVVHSLQDALGLCNPEEESFIVGGAEIYSLSIDQCDRIYLTLIYGEFEADTFFPPILQEFWQLTSESYHEADEKNPFDYNFMIYERKKKHKL</sequence>
<comment type="pathway">
    <text evidence="1 8">Cofactor biosynthesis; tetrahydrofolate biosynthesis; 5,6,7,8-tetrahydrofolate from 7,8-dihydrofolate: step 1/1.</text>
</comment>
<evidence type="ECO:0000256" key="7">
    <source>
        <dbReference type="ARBA" id="ARBA00025067"/>
    </source>
</evidence>
<dbReference type="PIRSF" id="PIRSF000194">
    <property type="entry name" value="DHFR"/>
    <property type="match status" value="1"/>
</dbReference>
<dbReference type="UniPathway" id="UPA00077">
    <property type="reaction ID" value="UER00158"/>
</dbReference>
<keyword evidence="11" id="KW-1185">Reference proteome</keyword>
<evidence type="ECO:0000256" key="3">
    <source>
        <dbReference type="ARBA" id="ARBA00012856"/>
    </source>
</evidence>
<comment type="similarity">
    <text evidence="2 8">Belongs to the dihydrofolate reductase family.</text>
</comment>
<comment type="catalytic activity">
    <reaction evidence="8">
        <text>(6S)-5,6,7,8-tetrahydrofolate + NADP(+) = 7,8-dihydrofolate + NADPH + H(+)</text>
        <dbReference type="Rhea" id="RHEA:15009"/>
        <dbReference type="ChEBI" id="CHEBI:15378"/>
        <dbReference type="ChEBI" id="CHEBI:57451"/>
        <dbReference type="ChEBI" id="CHEBI:57453"/>
        <dbReference type="ChEBI" id="CHEBI:57783"/>
        <dbReference type="ChEBI" id="CHEBI:58349"/>
        <dbReference type="EC" id="1.5.1.3"/>
    </reaction>
</comment>
<evidence type="ECO:0000313" key="11">
    <source>
        <dbReference type="Proteomes" id="UP000294616"/>
    </source>
</evidence>
<gene>
    <name evidence="10" type="ORF">C8N28_0120</name>
</gene>
<dbReference type="GO" id="GO:0046654">
    <property type="term" value="P:tetrahydrofolate biosynthetic process"/>
    <property type="evidence" value="ECO:0007669"/>
    <property type="project" value="UniProtKB-UniPathway"/>
</dbReference>
<dbReference type="PANTHER" id="PTHR48069:SF3">
    <property type="entry name" value="DIHYDROFOLATE REDUCTASE"/>
    <property type="match status" value="1"/>
</dbReference>
<protein>
    <recommendedName>
        <fullName evidence="3 8">Dihydrofolate reductase</fullName>
        <ecNumber evidence="3 8">1.5.1.3</ecNumber>
    </recommendedName>
</protein>
<dbReference type="GO" id="GO:0046655">
    <property type="term" value="P:folic acid metabolic process"/>
    <property type="evidence" value="ECO:0007669"/>
    <property type="project" value="TreeGrafter"/>
</dbReference>